<keyword evidence="5" id="KW-0165">Cleavage on pair of basic residues</keyword>
<dbReference type="Pfam" id="PF00049">
    <property type="entry name" value="Insulin"/>
    <property type="match status" value="1"/>
</dbReference>
<evidence type="ECO:0000256" key="6">
    <source>
        <dbReference type="ARBA" id="ARBA00022702"/>
    </source>
</evidence>
<protein>
    <submittedName>
        <fullName evidence="13">Prorelaxin-like</fullName>
    </submittedName>
</protein>
<dbReference type="PANTHER" id="PTHR12004">
    <property type="entry name" value="RELAXIN"/>
    <property type="match status" value="1"/>
</dbReference>
<dbReference type="GO" id="GO:0005576">
    <property type="term" value="C:extracellular region"/>
    <property type="evidence" value="ECO:0007669"/>
    <property type="project" value="UniProtKB-SubCell"/>
</dbReference>
<evidence type="ECO:0000256" key="3">
    <source>
        <dbReference type="ARBA" id="ARBA00011207"/>
    </source>
</evidence>
<keyword evidence="6" id="KW-0372">Hormone</keyword>
<organism evidence="12 13">
    <name type="scientific">Trichechus manatus latirostris</name>
    <name type="common">Florida manatee</name>
    <dbReference type="NCBI Taxonomy" id="127582"/>
    <lineage>
        <taxon>Eukaryota</taxon>
        <taxon>Metazoa</taxon>
        <taxon>Chordata</taxon>
        <taxon>Craniata</taxon>
        <taxon>Vertebrata</taxon>
        <taxon>Euteleostomi</taxon>
        <taxon>Mammalia</taxon>
        <taxon>Eutheria</taxon>
        <taxon>Afrotheria</taxon>
        <taxon>Sirenia</taxon>
        <taxon>Trichechidae</taxon>
        <taxon>Trichechus</taxon>
    </lineage>
</organism>
<dbReference type="Proteomes" id="UP000248480">
    <property type="component" value="Unplaced"/>
</dbReference>
<dbReference type="SMART" id="SM00078">
    <property type="entry name" value="IlGF"/>
    <property type="match status" value="1"/>
</dbReference>
<accession>A0A2Y9FVY8</accession>
<gene>
    <name evidence="13" type="primary">LOC101355943</name>
</gene>
<dbReference type="CDD" id="cd04365">
    <property type="entry name" value="IlGF_relaxin_like"/>
    <property type="match status" value="1"/>
</dbReference>
<dbReference type="STRING" id="127582.A0A2Y9FVY8"/>
<evidence type="ECO:0000259" key="11">
    <source>
        <dbReference type="SMART" id="SM00078"/>
    </source>
</evidence>
<feature type="chain" id="PRO_5016050499" evidence="10">
    <location>
        <begin position="26"/>
        <end position="159"/>
    </location>
</feature>
<evidence type="ECO:0000256" key="8">
    <source>
        <dbReference type="RuleBase" id="RU000406"/>
    </source>
</evidence>
<comment type="subcellular location">
    <subcellularLocation>
        <location evidence="1 8">Secreted</location>
    </subcellularLocation>
</comment>
<keyword evidence="4 8" id="KW-0964">Secreted</keyword>
<name>A0A2Y9FVY8_TRIMA</name>
<dbReference type="InterPro" id="IPR036438">
    <property type="entry name" value="Insulin-like_sf"/>
</dbReference>
<comment type="similarity">
    <text evidence="2 8">Belongs to the insulin family.</text>
</comment>
<dbReference type="GeneID" id="101355943"/>
<feature type="signal peptide" evidence="10">
    <location>
        <begin position="1"/>
        <end position="25"/>
    </location>
</feature>
<feature type="compositionally biased region" description="Basic and acidic residues" evidence="9">
    <location>
        <begin position="64"/>
        <end position="77"/>
    </location>
</feature>
<evidence type="ECO:0000256" key="1">
    <source>
        <dbReference type="ARBA" id="ARBA00004613"/>
    </source>
</evidence>
<proteinExistence type="inferred from homology"/>
<dbReference type="InterPro" id="IPR022421">
    <property type="entry name" value="Relaxin"/>
</dbReference>
<dbReference type="InterPro" id="IPR022353">
    <property type="entry name" value="Insulin_CS"/>
</dbReference>
<dbReference type="KEGG" id="tmu:101355943"/>
<feature type="region of interest" description="Disordered" evidence="9">
    <location>
        <begin position="97"/>
        <end position="136"/>
    </location>
</feature>
<feature type="compositionally biased region" description="Polar residues" evidence="9">
    <location>
        <begin position="119"/>
        <end position="128"/>
    </location>
</feature>
<evidence type="ECO:0000313" key="13">
    <source>
        <dbReference type="RefSeq" id="XP_012410150.1"/>
    </source>
</evidence>
<dbReference type="AlphaFoldDB" id="A0A2Y9FVY8"/>
<keyword evidence="10" id="KW-0732">Signal</keyword>
<feature type="domain" description="Insulin-like" evidence="11">
    <location>
        <begin position="32"/>
        <end position="159"/>
    </location>
</feature>
<sequence>MPRPLLFRLLGVCLLLSQLPRELSAQQSSTVKKLCGHELVRARKEACSKTHWGMGGSKGKPSLKTHEAPDLEPSSIKKDAKTTNEFLEFTPDIHKKVTENEKFSRKNPKIQSEAEDNSLPETESLSLDQHSRKKKMLSKLLRRKCCKKGCTMKELSRAC</sequence>
<evidence type="ECO:0000256" key="9">
    <source>
        <dbReference type="SAM" id="MobiDB-lite"/>
    </source>
</evidence>
<dbReference type="SUPFAM" id="SSF56994">
    <property type="entry name" value="Insulin-like"/>
    <property type="match status" value="1"/>
</dbReference>
<feature type="region of interest" description="Disordered" evidence="9">
    <location>
        <begin position="51"/>
        <end position="77"/>
    </location>
</feature>
<dbReference type="FunCoup" id="A0A2Y9FVY8">
    <property type="interactions" value="501"/>
</dbReference>
<evidence type="ECO:0000256" key="5">
    <source>
        <dbReference type="ARBA" id="ARBA00022685"/>
    </source>
</evidence>
<dbReference type="GO" id="GO:0005179">
    <property type="term" value="F:hormone activity"/>
    <property type="evidence" value="ECO:0007669"/>
    <property type="project" value="UniProtKB-KW"/>
</dbReference>
<dbReference type="InterPro" id="IPR051042">
    <property type="entry name" value="Repro_Hormone_Insulin-like"/>
</dbReference>
<comment type="subunit">
    <text evidence="3">Heterodimer of a B chain and an A chain linked by two disulfide bonds.</text>
</comment>
<evidence type="ECO:0000256" key="10">
    <source>
        <dbReference type="SAM" id="SignalP"/>
    </source>
</evidence>
<evidence type="ECO:0000256" key="7">
    <source>
        <dbReference type="ARBA" id="ARBA00023157"/>
    </source>
</evidence>
<dbReference type="RefSeq" id="XP_012410150.1">
    <property type="nucleotide sequence ID" value="XM_012554696.1"/>
</dbReference>
<dbReference type="InterPro" id="IPR016179">
    <property type="entry name" value="Insulin-like"/>
</dbReference>
<evidence type="ECO:0000256" key="2">
    <source>
        <dbReference type="ARBA" id="ARBA00009034"/>
    </source>
</evidence>
<dbReference type="PRINTS" id="PR02004">
    <property type="entry name" value="RELAXIN"/>
</dbReference>
<dbReference type="PROSITE" id="PS00262">
    <property type="entry name" value="INSULIN"/>
    <property type="match status" value="1"/>
</dbReference>
<keyword evidence="7" id="KW-1015">Disulfide bond</keyword>
<evidence type="ECO:0000256" key="4">
    <source>
        <dbReference type="ARBA" id="ARBA00022525"/>
    </source>
</evidence>
<dbReference type="InParanoid" id="A0A2Y9FVY8"/>
<dbReference type="PANTHER" id="PTHR12004:SF13">
    <property type="entry name" value="PRORELAXIN H2"/>
    <property type="match status" value="1"/>
</dbReference>
<reference evidence="13" key="1">
    <citation type="submission" date="2025-08" db="UniProtKB">
        <authorList>
            <consortium name="RefSeq"/>
        </authorList>
    </citation>
    <scope>IDENTIFICATION</scope>
</reference>
<keyword evidence="12" id="KW-1185">Reference proteome</keyword>
<evidence type="ECO:0000313" key="12">
    <source>
        <dbReference type="Proteomes" id="UP000248480"/>
    </source>
</evidence>